<dbReference type="InterPro" id="IPR001841">
    <property type="entry name" value="Znf_RING"/>
</dbReference>
<feature type="domain" description="RING-type" evidence="7">
    <location>
        <begin position="9"/>
        <end position="51"/>
    </location>
</feature>
<sequence>MVYYKFGRCTVDQLRLRPDNVYTLRNCNHTFHKECITHWITEGSQDCPRCRAPAALTDIKQLIVEEAGDSSDDSGDELIQSSSNVITKNENKEICDLTIKLNNLACKYANFVKIKNKWSEIDTKYNCCDNNCINTFEPMGKCTEGNGFSAIQLKYEMVNHFFLQKLKDFVCVHIYPLNLPSIQASFFVFDHILPLFLVND</sequence>
<dbReference type="SUPFAM" id="SSF57850">
    <property type="entry name" value="RING/U-box"/>
    <property type="match status" value="1"/>
</dbReference>
<dbReference type="GO" id="GO:0031461">
    <property type="term" value="C:cullin-RING ubiquitin ligase complex"/>
    <property type="evidence" value="ECO:0007669"/>
    <property type="project" value="UniProtKB-ARBA"/>
</dbReference>
<proteinExistence type="predicted"/>
<evidence type="ECO:0000256" key="3">
    <source>
        <dbReference type="ARBA" id="ARBA00022771"/>
    </source>
</evidence>
<reference evidence="9" key="1">
    <citation type="submission" date="2022-11" db="UniProtKB">
        <authorList>
            <consortium name="WormBaseParasite"/>
        </authorList>
    </citation>
    <scope>IDENTIFICATION</scope>
</reference>
<dbReference type="Gene3D" id="3.30.40.10">
    <property type="entry name" value="Zinc/RING finger domain, C3HC4 (zinc finger)"/>
    <property type="match status" value="1"/>
</dbReference>
<dbReference type="PROSITE" id="PS50089">
    <property type="entry name" value="ZF_RING_2"/>
    <property type="match status" value="1"/>
</dbReference>
<keyword evidence="4" id="KW-0833">Ubl conjugation pathway</keyword>
<keyword evidence="5" id="KW-0862">Zinc</keyword>
<dbReference type="Pfam" id="PF12678">
    <property type="entry name" value="zf-rbx1"/>
    <property type="match status" value="1"/>
</dbReference>
<keyword evidence="8" id="KW-1185">Reference proteome</keyword>
<evidence type="ECO:0000256" key="2">
    <source>
        <dbReference type="ARBA" id="ARBA00022723"/>
    </source>
</evidence>
<comment type="pathway">
    <text evidence="1">Protein modification; protein ubiquitination.</text>
</comment>
<evidence type="ECO:0000256" key="1">
    <source>
        <dbReference type="ARBA" id="ARBA00004906"/>
    </source>
</evidence>
<evidence type="ECO:0000313" key="8">
    <source>
        <dbReference type="Proteomes" id="UP000887563"/>
    </source>
</evidence>
<organism evidence="8 9">
    <name type="scientific">Meloidogyne incognita</name>
    <name type="common">Southern root-knot nematode worm</name>
    <name type="synonym">Oxyuris incognita</name>
    <dbReference type="NCBI Taxonomy" id="6306"/>
    <lineage>
        <taxon>Eukaryota</taxon>
        <taxon>Metazoa</taxon>
        <taxon>Ecdysozoa</taxon>
        <taxon>Nematoda</taxon>
        <taxon>Chromadorea</taxon>
        <taxon>Rhabditida</taxon>
        <taxon>Tylenchina</taxon>
        <taxon>Tylenchomorpha</taxon>
        <taxon>Tylenchoidea</taxon>
        <taxon>Meloidogynidae</taxon>
        <taxon>Meloidogyninae</taxon>
        <taxon>Meloidogyne</taxon>
        <taxon>Meloidogyne incognita group</taxon>
    </lineage>
</organism>
<dbReference type="InterPro" id="IPR024766">
    <property type="entry name" value="Znf_RING_H2"/>
</dbReference>
<dbReference type="GO" id="GO:0008270">
    <property type="term" value="F:zinc ion binding"/>
    <property type="evidence" value="ECO:0007669"/>
    <property type="project" value="UniProtKB-KW"/>
</dbReference>
<keyword evidence="2" id="KW-0479">Metal-binding</keyword>
<dbReference type="Proteomes" id="UP000887563">
    <property type="component" value="Unplaced"/>
</dbReference>
<evidence type="ECO:0000259" key="7">
    <source>
        <dbReference type="PROSITE" id="PS50089"/>
    </source>
</evidence>
<dbReference type="InterPro" id="IPR013083">
    <property type="entry name" value="Znf_RING/FYVE/PHD"/>
</dbReference>
<keyword evidence="3 6" id="KW-0863">Zinc-finger</keyword>
<evidence type="ECO:0000256" key="4">
    <source>
        <dbReference type="ARBA" id="ARBA00022786"/>
    </source>
</evidence>
<evidence type="ECO:0000256" key="5">
    <source>
        <dbReference type="ARBA" id="ARBA00022833"/>
    </source>
</evidence>
<dbReference type="AlphaFoldDB" id="A0A914N7L6"/>
<evidence type="ECO:0000256" key="6">
    <source>
        <dbReference type="PROSITE-ProRule" id="PRU00175"/>
    </source>
</evidence>
<dbReference type="WBParaSite" id="Minc3s04053g35357">
    <property type="protein sequence ID" value="Minc3s04053g35357"/>
    <property type="gene ID" value="Minc3s04053g35357"/>
</dbReference>
<name>A0A914N7L6_MELIC</name>
<protein>
    <submittedName>
        <fullName evidence="9">RING-type domain-containing protein</fullName>
    </submittedName>
</protein>
<accession>A0A914N7L6</accession>
<evidence type="ECO:0000313" key="9">
    <source>
        <dbReference type="WBParaSite" id="Minc3s04053g35357"/>
    </source>
</evidence>